<dbReference type="InterPro" id="IPR050902">
    <property type="entry name" value="ABC_Transporter_SBP"/>
</dbReference>
<gene>
    <name evidence="3" type="ORF">C8D98_1631</name>
</gene>
<accession>A0A4R1K8S7</accession>
<feature type="signal peptide" evidence="1">
    <location>
        <begin position="1"/>
        <end position="19"/>
    </location>
</feature>
<protein>
    <submittedName>
        <fullName evidence="3">Iron complex transport system substrate-binding protein</fullName>
    </submittedName>
</protein>
<sequence length="262" mass="28888">MSRFLLIITLILLSFNAFSAERVVILAPAAGDIIHKLGAESKIVGVTKNLEGFPAAAEVGSHLKPNIEIIKSLRPDLIIAGSGKYFTDEIKAAIGVRTYIYDPSNLAEILLALRDLGKEFGKAEVADTVEKSLKTQISGLKKPACRINVFFEVSQIPLMSAGTDSIVSDIVTRAGGYMSVKESKKVFKTGIETVITGKPDIYIYQIGPMNKNPMPPQSRNEYRSLKAEYVRVDETEFSRANTNAFENVRFLNNIFNNHCSNR</sequence>
<feature type="chain" id="PRO_5020193809" evidence="1">
    <location>
        <begin position="20"/>
        <end position="262"/>
    </location>
</feature>
<dbReference type="Gene3D" id="3.40.50.1980">
    <property type="entry name" value="Nitrogenase molybdenum iron protein domain"/>
    <property type="match status" value="2"/>
</dbReference>
<dbReference type="PANTHER" id="PTHR30535:SF34">
    <property type="entry name" value="MOLYBDATE-BINDING PROTEIN MOLA"/>
    <property type="match status" value="1"/>
</dbReference>
<evidence type="ECO:0000313" key="3">
    <source>
        <dbReference type="EMBL" id="TCK60752.1"/>
    </source>
</evidence>
<dbReference type="InterPro" id="IPR002491">
    <property type="entry name" value="ABC_transptr_periplasmic_BD"/>
</dbReference>
<keyword evidence="1" id="KW-0732">Signal</keyword>
<feature type="domain" description="Fe/B12 periplasmic-binding" evidence="2">
    <location>
        <begin position="22"/>
        <end position="262"/>
    </location>
</feature>
<proteinExistence type="predicted"/>
<dbReference type="EMBL" id="SMGG01000004">
    <property type="protein sequence ID" value="TCK60752.1"/>
    <property type="molecule type" value="Genomic_DNA"/>
</dbReference>
<organism evidence="3 4">
    <name type="scientific">Seleniivibrio woodruffii</name>
    <dbReference type="NCBI Taxonomy" id="1078050"/>
    <lineage>
        <taxon>Bacteria</taxon>
        <taxon>Pseudomonadati</taxon>
        <taxon>Deferribacterota</taxon>
        <taxon>Deferribacteres</taxon>
        <taxon>Deferribacterales</taxon>
        <taxon>Geovibrionaceae</taxon>
        <taxon>Seleniivibrio</taxon>
    </lineage>
</organism>
<evidence type="ECO:0000259" key="2">
    <source>
        <dbReference type="PROSITE" id="PS50983"/>
    </source>
</evidence>
<dbReference type="AlphaFoldDB" id="A0A4R1K8S7"/>
<dbReference type="Pfam" id="PF01497">
    <property type="entry name" value="Peripla_BP_2"/>
    <property type="match status" value="1"/>
</dbReference>
<name>A0A4R1K8S7_9BACT</name>
<dbReference type="Proteomes" id="UP000294614">
    <property type="component" value="Unassembled WGS sequence"/>
</dbReference>
<dbReference type="PROSITE" id="PS50983">
    <property type="entry name" value="FE_B12_PBP"/>
    <property type="match status" value="1"/>
</dbReference>
<evidence type="ECO:0000313" key="4">
    <source>
        <dbReference type="Proteomes" id="UP000294614"/>
    </source>
</evidence>
<comment type="caution">
    <text evidence="3">The sequence shown here is derived from an EMBL/GenBank/DDBJ whole genome shotgun (WGS) entry which is preliminary data.</text>
</comment>
<reference evidence="3 4" key="1">
    <citation type="submission" date="2019-03" db="EMBL/GenBank/DDBJ databases">
        <title>Genomic Encyclopedia of Type Strains, Phase IV (KMG-IV): sequencing the most valuable type-strain genomes for metagenomic binning, comparative biology and taxonomic classification.</title>
        <authorList>
            <person name="Goeker M."/>
        </authorList>
    </citation>
    <scope>NUCLEOTIDE SEQUENCE [LARGE SCALE GENOMIC DNA]</scope>
    <source>
        <strain evidence="3 4">DSM 24984</strain>
    </source>
</reference>
<dbReference type="PANTHER" id="PTHR30535">
    <property type="entry name" value="VITAMIN B12-BINDING PROTEIN"/>
    <property type="match status" value="1"/>
</dbReference>
<dbReference type="RefSeq" id="WP_165871239.1">
    <property type="nucleotide sequence ID" value="NZ_SMGG01000004.1"/>
</dbReference>
<dbReference type="SUPFAM" id="SSF53807">
    <property type="entry name" value="Helical backbone' metal receptor"/>
    <property type="match status" value="1"/>
</dbReference>
<keyword evidence="4" id="KW-1185">Reference proteome</keyword>
<evidence type="ECO:0000256" key="1">
    <source>
        <dbReference type="SAM" id="SignalP"/>
    </source>
</evidence>